<dbReference type="EMBL" id="CAJNOR010007231">
    <property type="protein sequence ID" value="CAF1613338.1"/>
    <property type="molecule type" value="Genomic_DNA"/>
</dbReference>
<dbReference type="AlphaFoldDB" id="A0A815R955"/>
<evidence type="ECO:0000313" key="3">
    <source>
        <dbReference type="EMBL" id="CAF1613338.1"/>
    </source>
</evidence>
<dbReference type="EMBL" id="CAJNOJ010000516">
    <property type="protein sequence ID" value="CAF1473897.1"/>
    <property type="molecule type" value="Genomic_DNA"/>
</dbReference>
<protein>
    <submittedName>
        <fullName evidence="2">Uncharacterized protein</fullName>
    </submittedName>
</protein>
<evidence type="ECO:0000256" key="1">
    <source>
        <dbReference type="SAM" id="Phobius"/>
    </source>
</evidence>
<accession>A0A815R955</accession>
<evidence type="ECO:0000313" key="4">
    <source>
        <dbReference type="Proteomes" id="UP000663828"/>
    </source>
</evidence>
<dbReference type="Proteomes" id="UP000663852">
    <property type="component" value="Unassembled WGS sequence"/>
</dbReference>
<keyword evidence="1" id="KW-0812">Transmembrane</keyword>
<keyword evidence="1" id="KW-0472">Membrane</keyword>
<feature type="transmembrane region" description="Helical" evidence="1">
    <location>
        <begin position="379"/>
        <end position="400"/>
    </location>
</feature>
<keyword evidence="1" id="KW-1133">Transmembrane helix</keyword>
<organism evidence="2 5">
    <name type="scientific">Adineta ricciae</name>
    <name type="common">Rotifer</name>
    <dbReference type="NCBI Taxonomy" id="249248"/>
    <lineage>
        <taxon>Eukaryota</taxon>
        <taxon>Metazoa</taxon>
        <taxon>Spiralia</taxon>
        <taxon>Gnathifera</taxon>
        <taxon>Rotifera</taxon>
        <taxon>Eurotatoria</taxon>
        <taxon>Bdelloidea</taxon>
        <taxon>Adinetida</taxon>
        <taxon>Adinetidae</taxon>
        <taxon>Adineta</taxon>
    </lineage>
</organism>
<keyword evidence="4" id="KW-1185">Reference proteome</keyword>
<reference evidence="2" key="1">
    <citation type="submission" date="2021-02" db="EMBL/GenBank/DDBJ databases">
        <authorList>
            <person name="Nowell W R."/>
        </authorList>
    </citation>
    <scope>NUCLEOTIDE SEQUENCE</scope>
</reference>
<sequence>MKTIIRNMIKLLSKTLLELNIFSSRDFGSNVDRLTAKYHGQWVTRLYILLFLSSFIILIFYTIIRPHNITETFHQPSFDFYEELKHNYGNQLKYSCSQIASQYNKFVNITPIFHPICLSQFITKEWHMNITSALTLKFSLYSTNDYRRFLSVHLQYLQGLCQISYDSVTNAINEFLPSLLITIELLSQHGFCHHIESLIEQSQFKVPILFSRFRSLIQTFNHGNAFMTTFGTNYQYVSLMPPDDWNYAHTDPMIYDDNCSCGLSSNCTTQANFIENSTIIPILGFKMGCLPSESFRLSILECFYNQTCLDILHQYTNIQHSSTALSTNLSYFSSDTTINELISFAFTEQWSKNISYSLYYNQCSPSLCLYTHIEKLNTLYIITLFLSLQGGLTLVLGWICPKLIRIIFKSTVIEEGKQH</sequence>
<proteinExistence type="predicted"/>
<dbReference type="Proteomes" id="UP000663828">
    <property type="component" value="Unassembled WGS sequence"/>
</dbReference>
<dbReference type="OrthoDB" id="10031857at2759"/>
<evidence type="ECO:0000313" key="5">
    <source>
        <dbReference type="Proteomes" id="UP000663852"/>
    </source>
</evidence>
<gene>
    <name evidence="2" type="ORF">EDS130_LOCUS40974</name>
    <name evidence="3" type="ORF">XAT740_LOCUS49209</name>
</gene>
<feature type="transmembrane region" description="Helical" evidence="1">
    <location>
        <begin position="46"/>
        <end position="64"/>
    </location>
</feature>
<evidence type="ECO:0000313" key="2">
    <source>
        <dbReference type="EMBL" id="CAF1473897.1"/>
    </source>
</evidence>
<name>A0A815R955_ADIRI</name>
<comment type="caution">
    <text evidence="2">The sequence shown here is derived from an EMBL/GenBank/DDBJ whole genome shotgun (WGS) entry which is preliminary data.</text>
</comment>